<dbReference type="STRING" id="690567.1846"/>
<dbReference type="PROSITE" id="PS51746">
    <property type="entry name" value="PPM_2"/>
    <property type="match status" value="1"/>
</dbReference>
<reference evidence="2 3" key="1">
    <citation type="submission" date="2015-03" db="EMBL/GenBank/DDBJ databases">
        <authorList>
            <person name="Murphy D."/>
        </authorList>
    </citation>
    <scope>NUCLEOTIDE SEQUENCE [LARGE SCALE GENOMIC DNA]</scope>
    <source>
        <strain evidence="2 3">OL-4</strain>
    </source>
</reference>
<sequence length="235" mass="26186">MKAFGITDIGLQRQKNEDAYLIDQDRNLFLVCDGMGGHKGGDVASRLAIDTVSRHFIYNNWSEVTGALQKAIEIANQVIWDTGRHNEGVREMGTTITAAVVSTEEIVVGHVGDSSLFIVRDNKIIKITKDHTLAEQMFKDGLLKAEEMRYNAFNHVLTRALGVESKVKIDLYHDKVQTGDWILLCSDGLTNLLENHEILAILSIQHEPQQAARDLISMALSRGGHDNITIVLLRL</sequence>
<proteinExistence type="predicted"/>
<dbReference type="InterPro" id="IPR001932">
    <property type="entry name" value="PPM-type_phosphatase-like_dom"/>
</dbReference>
<dbReference type="PANTHER" id="PTHR47992">
    <property type="entry name" value="PROTEIN PHOSPHATASE"/>
    <property type="match status" value="1"/>
</dbReference>
<keyword evidence="3" id="KW-1185">Reference proteome</keyword>
<dbReference type="SMART" id="SM00332">
    <property type="entry name" value="PP2Cc"/>
    <property type="match status" value="1"/>
</dbReference>
<dbReference type="SMART" id="SM00331">
    <property type="entry name" value="PP2C_SIG"/>
    <property type="match status" value="1"/>
</dbReference>
<evidence type="ECO:0000259" key="1">
    <source>
        <dbReference type="PROSITE" id="PS51746"/>
    </source>
</evidence>
<feature type="domain" description="PPM-type phosphatase" evidence="1">
    <location>
        <begin position="3"/>
        <end position="235"/>
    </location>
</feature>
<evidence type="ECO:0000313" key="2">
    <source>
        <dbReference type="EMBL" id="CFX77407.1"/>
    </source>
</evidence>
<evidence type="ECO:0000313" key="3">
    <source>
        <dbReference type="Proteomes" id="UP000045545"/>
    </source>
</evidence>
<protein>
    <submittedName>
        <fullName evidence="2">Protein phosphatase 2C (PP2C)-like domain</fullName>
    </submittedName>
</protein>
<dbReference type="InterPro" id="IPR015655">
    <property type="entry name" value="PP2C"/>
</dbReference>
<name>A0A0E4C911_9FIRM</name>
<dbReference type="Gene3D" id="3.60.40.10">
    <property type="entry name" value="PPM-type phosphatase domain"/>
    <property type="match status" value="1"/>
</dbReference>
<dbReference type="InterPro" id="IPR036457">
    <property type="entry name" value="PPM-type-like_dom_sf"/>
</dbReference>
<dbReference type="GO" id="GO:0004722">
    <property type="term" value="F:protein serine/threonine phosphatase activity"/>
    <property type="evidence" value="ECO:0007669"/>
    <property type="project" value="InterPro"/>
</dbReference>
<dbReference type="AlphaFoldDB" id="A0A0E4C911"/>
<dbReference type="SUPFAM" id="SSF81606">
    <property type="entry name" value="PP2C-like"/>
    <property type="match status" value="1"/>
</dbReference>
<dbReference type="Pfam" id="PF13672">
    <property type="entry name" value="PP2C_2"/>
    <property type="match status" value="1"/>
</dbReference>
<dbReference type="OrthoDB" id="9801841at2"/>
<dbReference type="RefSeq" id="WP_046498011.1">
    <property type="nucleotide sequence ID" value="NZ_CGIH01000029.1"/>
</dbReference>
<dbReference type="CDD" id="cd00143">
    <property type="entry name" value="PP2Cc"/>
    <property type="match status" value="1"/>
</dbReference>
<dbReference type="EMBL" id="CGIH01000029">
    <property type="protein sequence ID" value="CFX77407.1"/>
    <property type="molecule type" value="Genomic_DNA"/>
</dbReference>
<dbReference type="Proteomes" id="UP000045545">
    <property type="component" value="Unassembled WGS sequence"/>
</dbReference>
<dbReference type="NCBIfam" id="NF033484">
    <property type="entry name" value="Stp1_PP2C_phos"/>
    <property type="match status" value="1"/>
</dbReference>
<gene>
    <name evidence="2" type="ORF">1846</name>
</gene>
<accession>A0A0E4C911</accession>
<organism evidence="2 3">
    <name type="scientific">Syntrophomonas zehnderi OL-4</name>
    <dbReference type="NCBI Taxonomy" id="690567"/>
    <lineage>
        <taxon>Bacteria</taxon>
        <taxon>Bacillati</taxon>
        <taxon>Bacillota</taxon>
        <taxon>Clostridia</taxon>
        <taxon>Eubacteriales</taxon>
        <taxon>Syntrophomonadaceae</taxon>
        <taxon>Syntrophomonas</taxon>
    </lineage>
</organism>